<dbReference type="Gene3D" id="2.60.40.1090">
    <property type="entry name" value="Fimbrial-type adhesion domain"/>
    <property type="match status" value="1"/>
</dbReference>
<dbReference type="PANTHER" id="PTHR33420">
    <property type="entry name" value="FIMBRIAL SUBUNIT ELFA-RELATED"/>
    <property type="match status" value="1"/>
</dbReference>
<comment type="subcellular location">
    <subcellularLocation>
        <location evidence="1">Fimbrium</location>
    </subcellularLocation>
</comment>
<dbReference type="KEGG" id="pprc:PFLCHA0_c15040"/>
<dbReference type="InterPro" id="IPR008966">
    <property type="entry name" value="Adhesion_dom_sf"/>
</dbReference>
<evidence type="ECO:0000313" key="6">
    <source>
        <dbReference type="Proteomes" id="UP000013940"/>
    </source>
</evidence>
<keyword evidence="3" id="KW-0281">Fimbrium</keyword>
<feature type="domain" description="Fimbrial-type adhesion" evidence="4">
    <location>
        <begin position="235"/>
        <end position="379"/>
    </location>
</feature>
<evidence type="ECO:0000256" key="3">
    <source>
        <dbReference type="ARBA" id="ARBA00023263"/>
    </source>
</evidence>
<dbReference type="Gene3D" id="2.60.40.3310">
    <property type="match status" value="1"/>
</dbReference>
<dbReference type="EMBL" id="CP003190">
    <property type="protein sequence ID" value="AGL83292.1"/>
    <property type="molecule type" value="Genomic_DNA"/>
</dbReference>
<evidence type="ECO:0000256" key="1">
    <source>
        <dbReference type="ARBA" id="ARBA00004561"/>
    </source>
</evidence>
<dbReference type="InterPro" id="IPR050263">
    <property type="entry name" value="Bact_Fimbrial_Adh_Pro"/>
</dbReference>
<dbReference type="PANTHER" id="PTHR33420:SF14">
    <property type="entry name" value="TYPE 1 FIMBRIN D-MANNOSE SPECIFIC ADHESIN"/>
    <property type="match status" value="1"/>
</dbReference>
<dbReference type="AlphaFoldDB" id="A0A2C9EI18"/>
<dbReference type="GeneID" id="57474487"/>
<dbReference type="GO" id="GO:0009289">
    <property type="term" value="C:pilus"/>
    <property type="evidence" value="ECO:0007669"/>
    <property type="project" value="UniProtKB-SubCell"/>
</dbReference>
<dbReference type="InterPro" id="IPR036937">
    <property type="entry name" value="Adhesion_dom_fimbrial_sf"/>
</dbReference>
<dbReference type="HOGENOM" id="CLU_061557_0_0_6"/>
<protein>
    <submittedName>
        <fullName evidence="5">Putative fimbrial protein</fullName>
    </submittedName>
</protein>
<evidence type="ECO:0000259" key="4">
    <source>
        <dbReference type="Pfam" id="PF00419"/>
    </source>
</evidence>
<proteinExistence type="inferred from homology"/>
<dbReference type="InterPro" id="IPR000259">
    <property type="entry name" value="Adhesion_dom_fimbrial"/>
</dbReference>
<dbReference type="Proteomes" id="UP000013940">
    <property type="component" value="Chromosome"/>
</dbReference>
<gene>
    <name evidence="5" type="ORF">PFLCHA0_c15040</name>
</gene>
<evidence type="ECO:0000256" key="2">
    <source>
        <dbReference type="ARBA" id="ARBA00006671"/>
    </source>
</evidence>
<reference evidence="6" key="1">
    <citation type="journal article" date="2014" name="Genome Announc.">
        <title>Full-genome sequence of the plant growth-promoting bacterium Pseudomonas protegens CHA0.</title>
        <authorList>
            <person name="Jousset A."/>
            <person name="Schuldes J."/>
            <person name="Keel C."/>
            <person name="Maurhofer M."/>
            <person name="Daniel R."/>
            <person name="Scheu S."/>
            <person name="Thuermer A."/>
        </authorList>
    </citation>
    <scope>NUCLEOTIDE SEQUENCE [LARGE SCALE GENOMIC DNA]</scope>
    <source>
        <strain evidence="6">DSM 19095 / LMG 27888 / CFBP 6595 / CHA0</strain>
    </source>
</reference>
<name>A0A2C9EI18_PSEPH</name>
<accession>A0A2C9EI18</accession>
<dbReference type="RefSeq" id="WP_015634526.1">
    <property type="nucleotide sequence ID" value="NC_021237.1"/>
</dbReference>
<sequence length="380" mass="40896">MIRQWLRLVTERRPLSLWVHGVVLAAMLCGWVGTQARAASVNGYARGCDVTSNAVTQWRLINPLNTNTAVGTVLWQRTLTLHTSFNLAVSGRPRELVTAGHWTPGTPQYDGAAPTDVAGIGLRLEVVPQGGKKIRVAQVTYPIALEKNDDLVFESGLPKQTMVTQIIQSLILTVPPDQLPTGTLKVTQVTGSSYLQLYAYDLEKNESTLGAQLSQLSAPLTGSCRTSLVMGGMDFNINIELPKTCVVEAYKEIGVRLGRFALSDFPQVNATSPAVPFSIGLSRCSMQAKPRISFIDKSGGSSVPGVLGLINSSTRGFGIVMTNGLTSERIEYSGQSYEMQRIGDGASIPLRASYIRIGNDQEVEAGGEANGAAEFTFTFP</sequence>
<organism evidence="5 6">
    <name type="scientific">Pseudomonas protegens (strain DSM 19095 / LMG 27888 / CFBP 6595 / CHA0)</name>
    <dbReference type="NCBI Taxonomy" id="1124983"/>
    <lineage>
        <taxon>Bacteria</taxon>
        <taxon>Pseudomonadati</taxon>
        <taxon>Pseudomonadota</taxon>
        <taxon>Gammaproteobacteria</taxon>
        <taxon>Pseudomonadales</taxon>
        <taxon>Pseudomonadaceae</taxon>
        <taxon>Pseudomonas</taxon>
    </lineage>
</organism>
<dbReference type="SUPFAM" id="SSF49401">
    <property type="entry name" value="Bacterial adhesins"/>
    <property type="match status" value="1"/>
</dbReference>
<dbReference type="Pfam" id="PF00419">
    <property type="entry name" value="Fimbrial"/>
    <property type="match status" value="1"/>
</dbReference>
<dbReference type="GO" id="GO:0043709">
    <property type="term" value="P:cell adhesion involved in single-species biofilm formation"/>
    <property type="evidence" value="ECO:0007669"/>
    <property type="project" value="TreeGrafter"/>
</dbReference>
<dbReference type="eggNOG" id="COG3539">
    <property type="taxonomic scope" value="Bacteria"/>
</dbReference>
<evidence type="ECO:0000313" key="5">
    <source>
        <dbReference type="EMBL" id="AGL83292.1"/>
    </source>
</evidence>
<comment type="similarity">
    <text evidence="2">Belongs to the fimbrial protein family.</text>
</comment>